<sequence>MPTIAIVGAGRGLGLALARKFGQNGYRAALIARNREKLDALVAELADAGIEAAGFVADAGDPDAVASALESARERFGFIDVLEFSPHAGNAESMVDPLDVTVETLRPAIDTLLFGAVAAVQAVLPAMRHKGVGTVLLTAGTGSIDPVPYFGTLNTAQAATRNLALNLHHRLADTDVYVAHIAIGVGIGDSAPAPGYPFKTPAQIANLYWDLHAARDVPELIVTGQ</sequence>
<dbReference type="PANTHER" id="PTHR43431:SF7">
    <property type="entry name" value="OXIDOREDUCTASE, SHORT CHAIN DEHYDROGENASE_REDUCTASE FAMILY (AFU_ORTHOLOGUE AFUA_5G14000)"/>
    <property type="match status" value="1"/>
</dbReference>
<proteinExistence type="predicted"/>
<dbReference type="Gene3D" id="3.40.50.720">
    <property type="entry name" value="NAD(P)-binding Rossmann-like Domain"/>
    <property type="match status" value="1"/>
</dbReference>
<gene>
    <name evidence="1" type="ORF">RVF87_20230</name>
</gene>
<evidence type="ECO:0000313" key="2">
    <source>
        <dbReference type="Proteomes" id="UP001479933"/>
    </source>
</evidence>
<dbReference type="SUPFAM" id="SSF51735">
    <property type="entry name" value="NAD(P)-binding Rossmann-fold domains"/>
    <property type="match status" value="1"/>
</dbReference>
<protein>
    <submittedName>
        <fullName evidence="1">SDR family NAD(P)-dependent oxidoreductase</fullName>
    </submittedName>
</protein>
<reference evidence="1 2" key="1">
    <citation type="journal article" date="2023" name="Virus Evol.">
        <title>Computational host range prediction-The good, the bad, and the ugly.</title>
        <authorList>
            <person name="Howell A.A."/>
            <person name="Versoza C.J."/>
            <person name="Pfeifer S.P."/>
        </authorList>
    </citation>
    <scope>NUCLEOTIDE SEQUENCE [LARGE SCALE GENOMIC DNA]</scope>
    <source>
        <strain evidence="1 2">1610/1b</strain>
    </source>
</reference>
<dbReference type="RefSeq" id="WP_066168085.1">
    <property type="nucleotide sequence ID" value="NZ_CP136137.1"/>
</dbReference>
<dbReference type="InterPro" id="IPR002347">
    <property type="entry name" value="SDR_fam"/>
</dbReference>
<dbReference type="InterPro" id="IPR036291">
    <property type="entry name" value="NAD(P)-bd_dom_sf"/>
</dbReference>
<keyword evidence="2" id="KW-1185">Reference proteome</keyword>
<evidence type="ECO:0000313" key="1">
    <source>
        <dbReference type="EMBL" id="WYY07292.1"/>
    </source>
</evidence>
<dbReference type="Pfam" id="PF00106">
    <property type="entry name" value="adh_short"/>
    <property type="match status" value="1"/>
</dbReference>
<name>A0ABZ2U135_9ACTN</name>
<dbReference type="EMBL" id="CP136137">
    <property type="protein sequence ID" value="WYY07292.1"/>
    <property type="molecule type" value="Genomic_DNA"/>
</dbReference>
<organism evidence="1 2">
    <name type="scientific">Gordonia hydrophobica</name>
    <dbReference type="NCBI Taxonomy" id="40516"/>
    <lineage>
        <taxon>Bacteria</taxon>
        <taxon>Bacillati</taxon>
        <taxon>Actinomycetota</taxon>
        <taxon>Actinomycetes</taxon>
        <taxon>Mycobacteriales</taxon>
        <taxon>Gordoniaceae</taxon>
        <taxon>Gordonia</taxon>
    </lineage>
</organism>
<dbReference type="Proteomes" id="UP001479933">
    <property type="component" value="Chromosome"/>
</dbReference>
<accession>A0ABZ2U135</accession>
<dbReference type="PANTHER" id="PTHR43431">
    <property type="entry name" value="OXIDOREDUCTASE, SHORT CHAIN DEHYDROGENASE/REDUCTASE FAMILY (AFU_ORTHOLOGUE AFUA_5G14000)"/>
    <property type="match status" value="1"/>
</dbReference>